<dbReference type="Proteomes" id="UP001341840">
    <property type="component" value="Unassembled WGS sequence"/>
</dbReference>
<evidence type="ECO:0000313" key="1">
    <source>
        <dbReference type="EMBL" id="MED6211272.1"/>
    </source>
</evidence>
<accession>A0ABU6YLK5</accession>
<name>A0ABU6YLK5_9FABA</name>
<evidence type="ECO:0008006" key="3">
    <source>
        <dbReference type="Google" id="ProtNLM"/>
    </source>
</evidence>
<protein>
    <recommendedName>
        <fullName evidence="3">DUF4283 domain-containing protein</fullName>
    </recommendedName>
</protein>
<comment type="caution">
    <text evidence="1">The sequence shown here is derived from an EMBL/GenBank/DDBJ whole genome shotgun (WGS) entry which is preliminary data.</text>
</comment>
<evidence type="ECO:0000313" key="2">
    <source>
        <dbReference type="Proteomes" id="UP001341840"/>
    </source>
</evidence>
<keyword evidence="2" id="KW-1185">Reference proteome</keyword>
<dbReference type="EMBL" id="JASCZI010242503">
    <property type="protein sequence ID" value="MED6211272.1"/>
    <property type="molecule type" value="Genomic_DNA"/>
</dbReference>
<sequence length="301" mass="34193">MGKPNLARRGCQGNGHAVVDRNRARYEKGKRNNNKQWVPTGRRIDWPGGGSGDAGVVKKKALEAREGNPSKALRKELKLNLLQTQCDLLKQSLLGVNVKQFKFADVENTLLKNWEGPGIIECRDVALFRCLITFESEKIMEEALGKQSFLSAFDKVRHHWGAVWSLSKRVWVEVMGLPTFVWSEETFNSIAKLWEISVYADDRIEEFMSFSMAMFLIVTPQYQLAMPRTCLTSIEIYTLSSPYNHSGRLELAEMLDSKNPEEHFADFPNLNLITRGNPTRHSGFTFLTHVAYSSQNPIPVV</sequence>
<gene>
    <name evidence="1" type="ORF">PIB30_072140</name>
</gene>
<organism evidence="1 2">
    <name type="scientific">Stylosanthes scabra</name>
    <dbReference type="NCBI Taxonomy" id="79078"/>
    <lineage>
        <taxon>Eukaryota</taxon>
        <taxon>Viridiplantae</taxon>
        <taxon>Streptophyta</taxon>
        <taxon>Embryophyta</taxon>
        <taxon>Tracheophyta</taxon>
        <taxon>Spermatophyta</taxon>
        <taxon>Magnoliopsida</taxon>
        <taxon>eudicotyledons</taxon>
        <taxon>Gunneridae</taxon>
        <taxon>Pentapetalae</taxon>
        <taxon>rosids</taxon>
        <taxon>fabids</taxon>
        <taxon>Fabales</taxon>
        <taxon>Fabaceae</taxon>
        <taxon>Papilionoideae</taxon>
        <taxon>50 kb inversion clade</taxon>
        <taxon>dalbergioids sensu lato</taxon>
        <taxon>Dalbergieae</taxon>
        <taxon>Pterocarpus clade</taxon>
        <taxon>Stylosanthes</taxon>
    </lineage>
</organism>
<proteinExistence type="predicted"/>
<reference evidence="1 2" key="1">
    <citation type="journal article" date="2023" name="Plants (Basel)">
        <title>Bridging the Gap: Combining Genomics and Transcriptomics Approaches to Understand Stylosanthes scabra, an Orphan Legume from the Brazilian Caatinga.</title>
        <authorList>
            <person name="Ferreira-Neto J.R.C."/>
            <person name="da Silva M.D."/>
            <person name="Binneck E."/>
            <person name="de Melo N.F."/>
            <person name="da Silva R.H."/>
            <person name="de Melo A.L.T.M."/>
            <person name="Pandolfi V."/>
            <person name="Bustamante F.O."/>
            <person name="Brasileiro-Vidal A.C."/>
            <person name="Benko-Iseppon A.M."/>
        </authorList>
    </citation>
    <scope>NUCLEOTIDE SEQUENCE [LARGE SCALE GENOMIC DNA]</scope>
    <source>
        <tissue evidence="1">Leaves</tissue>
    </source>
</reference>